<feature type="domain" description="TonB-dependent receptor plug" evidence="10">
    <location>
        <begin position="127"/>
        <end position="243"/>
    </location>
</feature>
<dbReference type="SUPFAM" id="SSF56935">
    <property type="entry name" value="Porins"/>
    <property type="match status" value="1"/>
</dbReference>
<dbReference type="InterPro" id="IPR008969">
    <property type="entry name" value="CarboxyPept-like_regulatory"/>
</dbReference>
<keyword evidence="4 8" id="KW-0812">Transmembrane</keyword>
<evidence type="ECO:0000256" key="7">
    <source>
        <dbReference type="ARBA" id="ARBA00023237"/>
    </source>
</evidence>
<dbReference type="InterPro" id="IPR012910">
    <property type="entry name" value="Plug_dom"/>
</dbReference>
<dbReference type="Gene3D" id="2.60.40.1120">
    <property type="entry name" value="Carboxypeptidase-like, regulatory domain"/>
    <property type="match status" value="1"/>
</dbReference>
<name>A0A1G6G1T7_BACOV</name>
<dbReference type="GO" id="GO:0044718">
    <property type="term" value="P:siderophore transmembrane transport"/>
    <property type="evidence" value="ECO:0007669"/>
    <property type="project" value="TreeGrafter"/>
</dbReference>
<comment type="subcellular location">
    <subcellularLocation>
        <location evidence="1 8">Cell outer membrane</location>
        <topology evidence="1 8">Multi-pass membrane protein</topology>
    </subcellularLocation>
</comment>
<gene>
    <name evidence="11" type="ORF">SAMN05192581_100565</name>
</gene>
<dbReference type="InterPro" id="IPR023997">
    <property type="entry name" value="TonB-dep_OMP_SusC/RagA_CS"/>
</dbReference>
<dbReference type="InterPro" id="IPR023996">
    <property type="entry name" value="TonB-dep_OMP_SusC/RagA"/>
</dbReference>
<evidence type="ECO:0000256" key="6">
    <source>
        <dbReference type="ARBA" id="ARBA00023136"/>
    </source>
</evidence>
<dbReference type="Gene3D" id="2.170.130.10">
    <property type="entry name" value="TonB-dependent receptor, plug domain"/>
    <property type="match status" value="1"/>
</dbReference>
<evidence type="ECO:0000313" key="12">
    <source>
        <dbReference type="Proteomes" id="UP000183670"/>
    </source>
</evidence>
<keyword evidence="3 8" id="KW-1134">Transmembrane beta strand</keyword>
<evidence type="ECO:0000256" key="3">
    <source>
        <dbReference type="ARBA" id="ARBA00022452"/>
    </source>
</evidence>
<protein>
    <submittedName>
        <fullName evidence="11">TonB-linked outer membrane protein, SusC/RagA family</fullName>
    </submittedName>
</protein>
<comment type="similarity">
    <text evidence="8">Belongs to the TonB-dependent receptor family.</text>
</comment>
<evidence type="ECO:0000256" key="8">
    <source>
        <dbReference type="PROSITE-ProRule" id="PRU01360"/>
    </source>
</evidence>
<reference evidence="11 12" key="1">
    <citation type="submission" date="2016-10" db="EMBL/GenBank/DDBJ databases">
        <authorList>
            <person name="de Groot N.N."/>
        </authorList>
    </citation>
    <scope>NUCLEOTIDE SEQUENCE [LARGE SCALE GENOMIC DNA]</scope>
    <source>
        <strain evidence="11 12">NLAE-zl-C500</strain>
    </source>
</reference>
<dbReference type="InterPro" id="IPR039426">
    <property type="entry name" value="TonB-dep_rcpt-like"/>
</dbReference>
<accession>A0A1G6G1T7</accession>
<sequence>MKNKSILTTNRRIWLCIIALLLFFAVPTSAQNRRITGVVVDQSGDPLPGANIVVVGNTNIGATSDLNGKFSLNAPAQSALTISFLGYKTRTIRLPKEDQIRIVLEEDSKALGEVVVTALGISREAKSLGYARQAIDTESLQDIRDPNLLNSLSGKVAGVNFISNGGPLSSTRVEIRGNNSLTGNNQPLYVIDGVPISNSMGESDDLDYGNPASAINPDDIESIEVLKGANAAALYGSDAANGVILITTRKATTKKGLGISYNYNMQFSYLREFPMYQNVYGVAHGIAPGDNRGTNYPTSTPKNGYSYDPNLPYGIYVFNWQGQNQRSWGLPMLGFDVVGRNNEIRSYSPAKETVTSMYGTGHTITNSVSIDKVFNGASIRFGYTGINYKGILENFDEMKRHTFNLRTNLNITSWLMAEATVNYQIENTDNRDFKGDSNRNPMRSIMNLPRDATLDEMVPWKDVNGRPFSRDGFYNPYWLINECTNGDGRDWFRGNITFTIKPVKGVSIRLRASADTQTKNGWKFDNYYTMWDIDGRYESFKEASTNYNYEGLITYNTSFKDISFNANAGASLQKNSWKKMTSIVEQLAAPDIKSLSNNASILKGSEAYSGKEKQSVYGMLSVGYKGIFVDGTFRNDWSSSLPKANNSYFYASGSASLVLTDMIPAMKSKALSFAKLRGSIARVGNDCGFDQLINGYNYGGLFRNDMPWFTGDTYRKNPDLKPETTISKEIGVELHFFNRRLTADITYYAKSTRDQIVQSSLSYLSGYQRRLINSGEISNKGWEISLTGSPVKTKFFEWNTIINWSKNNSMVESLPDGIDKIQIGSGMYDTKSYAEVGKPYGALYAHTFKRDEAGNILCSIDGAPKEAADLKYVGCVQADWRGGWSNSFRIGNFGVSFMIDFQKGGKFLSQSATMGATDGQTIQSLEGRDDNFFARRILGENGEELNGFMNPNYAINPNKNSVIYPDWGRPKGVVVENCVYDSDVEGLAGQPILGYANPEQYWLHYTRRNMERFIYDASYIKLREITVSYDFPKKWIRKLPIQNLRLAGVGRNIATLFQNTPKGLDPQATSTTGNAQGFERGFNLPSATYGFDIKVTF</sequence>
<proteinExistence type="inferred from homology"/>
<dbReference type="Proteomes" id="UP000183670">
    <property type="component" value="Unassembled WGS sequence"/>
</dbReference>
<dbReference type="SUPFAM" id="SSF49464">
    <property type="entry name" value="Carboxypeptidase regulatory domain-like"/>
    <property type="match status" value="1"/>
</dbReference>
<evidence type="ECO:0000256" key="1">
    <source>
        <dbReference type="ARBA" id="ARBA00004571"/>
    </source>
</evidence>
<dbReference type="Pfam" id="PF13715">
    <property type="entry name" value="CarbopepD_reg_2"/>
    <property type="match status" value="1"/>
</dbReference>
<evidence type="ECO:0000256" key="2">
    <source>
        <dbReference type="ARBA" id="ARBA00022448"/>
    </source>
</evidence>
<keyword evidence="5 9" id="KW-0732">Signal</keyword>
<dbReference type="Gene3D" id="2.40.170.20">
    <property type="entry name" value="TonB-dependent receptor, beta-barrel domain"/>
    <property type="match status" value="1"/>
</dbReference>
<evidence type="ECO:0000256" key="4">
    <source>
        <dbReference type="ARBA" id="ARBA00022692"/>
    </source>
</evidence>
<dbReference type="RefSeq" id="WP_074556888.1">
    <property type="nucleotide sequence ID" value="NZ_FMYE01000005.1"/>
</dbReference>
<dbReference type="Pfam" id="PF07715">
    <property type="entry name" value="Plug"/>
    <property type="match status" value="1"/>
</dbReference>
<evidence type="ECO:0000259" key="10">
    <source>
        <dbReference type="Pfam" id="PF07715"/>
    </source>
</evidence>
<evidence type="ECO:0000313" key="11">
    <source>
        <dbReference type="EMBL" id="SDB75948.1"/>
    </source>
</evidence>
<dbReference type="PROSITE" id="PS52016">
    <property type="entry name" value="TONB_DEPENDENT_REC_3"/>
    <property type="match status" value="1"/>
</dbReference>
<dbReference type="EMBL" id="FMYE01000005">
    <property type="protein sequence ID" value="SDB75948.1"/>
    <property type="molecule type" value="Genomic_DNA"/>
</dbReference>
<dbReference type="InterPro" id="IPR037066">
    <property type="entry name" value="Plug_dom_sf"/>
</dbReference>
<keyword evidence="7 8" id="KW-0998">Cell outer membrane</keyword>
<dbReference type="NCBIfam" id="TIGR04057">
    <property type="entry name" value="SusC_RagA_signa"/>
    <property type="match status" value="1"/>
</dbReference>
<evidence type="ECO:0000256" key="9">
    <source>
        <dbReference type="SAM" id="SignalP"/>
    </source>
</evidence>
<dbReference type="GO" id="GO:0015344">
    <property type="term" value="F:siderophore uptake transmembrane transporter activity"/>
    <property type="evidence" value="ECO:0007669"/>
    <property type="project" value="TreeGrafter"/>
</dbReference>
<dbReference type="InterPro" id="IPR036942">
    <property type="entry name" value="Beta-barrel_TonB_sf"/>
</dbReference>
<feature type="signal peptide" evidence="9">
    <location>
        <begin position="1"/>
        <end position="30"/>
    </location>
</feature>
<feature type="chain" id="PRO_5010274133" evidence="9">
    <location>
        <begin position="31"/>
        <end position="1097"/>
    </location>
</feature>
<dbReference type="PANTHER" id="PTHR30069:SF29">
    <property type="entry name" value="HEMOGLOBIN AND HEMOGLOBIN-HAPTOGLOBIN-BINDING PROTEIN 1-RELATED"/>
    <property type="match status" value="1"/>
</dbReference>
<keyword evidence="6 8" id="KW-0472">Membrane</keyword>
<dbReference type="GO" id="GO:0009279">
    <property type="term" value="C:cell outer membrane"/>
    <property type="evidence" value="ECO:0007669"/>
    <property type="project" value="UniProtKB-SubCell"/>
</dbReference>
<organism evidence="11 12">
    <name type="scientific">Bacteroides ovatus</name>
    <dbReference type="NCBI Taxonomy" id="28116"/>
    <lineage>
        <taxon>Bacteria</taxon>
        <taxon>Pseudomonadati</taxon>
        <taxon>Bacteroidota</taxon>
        <taxon>Bacteroidia</taxon>
        <taxon>Bacteroidales</taxon>
        <taxon>Bacteroidaceae</taxon>
        <taxon>Bacteroides</taxon>
    </lineage>
</organism>
<keyword evidence="2 8" id="KW-0813">Transport</keyword>
<dbReference type="NCBIfam" id="TIGR04056">
    <property type="entry name" value="OMP_RagA_SusC"/>
    <property type="match status" value="1"/>
</dbReference>
<dbReference type="AlphaFoldDB" id="A0A1G6G1T7"/>
<evidence type="ECO:0000256" key="5">
    <source>
        <dbReference type="ARBA" id="ARBA00022729"/>
    </source>
</evidence>
<dbReference type="PANTHER" id="PTHR30069">
    <property type="entry name" value="TONB-DEPENDENT OUTER MEMBRANE RECEPTOR"/>
    <property type="match status" value="1"/>
</dbReference>